<comment type="caution">
    <text evidence="2">The sequence shown here is derived from an EMBL/GenBank/DDBJ whole genome shotgun (WGS) entry which is preliminary data.</text>
</comment>
<sequence>MSILEVEMSAALQHPVGPHTVDEWLALPPAEDGARTELIFGYLHVSPAASNEHQFASLELAVLLRSAIAASGREDLFAVQAVNVKISSAIRTGLIPDVVIVDRKQRGTSYPAHALVVAVELWSPGNTREERETKMAAYAAAGVPFMWAVFEEDDPRLVAHRLERDRYVVENVVRPGGPATVTASPIPVTVDLDDIMDW</sequence>
<dbReference type="RefSeq" id="WP_310309936.1">
    <property type="nucleotide sequence ID" value="NZ_BAAAXB010000001.1"/>
</dbReference>
<keyword evidence="2" id="KW-0255">Endonuclease</keyword>
<proteinExistence type="predicted"/>
<dbReference type="PANTHER" id="PTHR35400:SF3">
    <property type="entry name" value="SLL1072 PROTEIN"/>
    <property type="match status" value="1"/>
</dbReference>
<keyword evidence="2" id="KW-0540">Nuclease</keyword>
<dbReference type="InterPro" id="IPR012296">
    <property type="entry name" value="Nuclease_put_TT1808"/>
</dbReference>
<keyword evidence="3" id="KW-1185">Reference proteome</keyword>
<evidence type="ECO:0000313" key="3">
    <source>
        <dbReference type="Proteomes" id="UP001268819"/>
    </source>
</evidence>
<dbReference type="PANTHER" id="PTHR35400">
    <property type="entry name" value="SLR1083 PROTEIN"/>
    <property type="match status" value="1"/>
</dbReference>
<dbReference type="CDD" id="cd06260">
    <property type="entry name" value="DUF820-like"/>
    <property type="match status" value="1"/>
</dbReference>
<evidence type="ECO:0000259" key="1">
    <source>
        <dbReference type="Pfam" id="PF05685"/>
    </source>
</evidence>
<gene>
    <name evidence="2" type="ORF">J2S66_005206</name>
</gene>
<dbReference type="Pfam" id="PF05685">
    <property type="entry name" value="Uma2"/>
    <property type="match status" value="1"/>
</dbReference>
<reference evidence="2 3" key="1">
    <citation type="submission" date="2023-07" db="EMBL/GenBank/DDBJ databases">
        <title>Sequencing the genomes of 1000 actinobacteria strains.</title>
        <authorList>
            <person name="Klenk H.-P."/>
        </authorList>
    </citation>
    <scope>NUCLEOTIDE SEQUENCE [LARGE SCALE GENOMIC DNA]</scope>
    <source>
        <strain evidence="2 3">DSM 43749</strain>
    </source>
</reference>
<dbReference type="GO" id="GO:0004519">
    <property type="term" value="F:endonuclease activity"/>
    <property type="evidence" value="ECO:0007669"/>
    <property type="project" value="UniProtKB-KW"/>
</dbReference>
<dbReference type="EMBL" id="JAVDSG010000001">
    <property type="protein sequence ID" value="MDR6596822.1"/>
    <property type="molecule type" value="Genomic_DNA"/>
</dbReference>
<protein>
    <submittedName>
        <fullName evidence="2">Uma2 family endonuclease</fullName>
    </submittedName>
</protein>
<feature type="domain" description="Putative restriction endonuclease" evidence="1">
    <location>
        <begin position="22"/>
        <end position="177"/>
    </location>
</feature>
<evidence type="ECO:0000313" key="2">
    <source>
        <dbReference type="EMBL" id="MDR6596822.1"/>
    </source>
</evidence>
<accession>A0ABU1Q1Q1</accession>
<dbReference type="InterPro" id="IPR011335">
    <property type="entry name" value="Restrct_endonuc-II-like"/>
</dbReference>
<dbReference type="Proteomes" id="UP001268819">
    <property type="component" value="Unassembled WGS sequence"/>
</dbReference>
<dbReference type="Gene3D" id="3.90.1570.10">
    <property type="entry name" value="tt1808, chain A"/>
    <property type="match status" value="1"/>
</dbReference>
<organism evidence="2 3">
    <name type="scientific">Saccharothrix longispora</name>
    <dbReference type="NCBI Taxonomy" id="33920"/>
    <lineage>
        <taxon>Bacteria</taxon>
        <taxon>Bacillati</taxon>
        <taxon>Actinomycetota</taxon>
        <taxon>Actinomycetes</taxon>
        <taxon>Pseudonocardiales</taxon>
        <taxon>Pseudonocardiaceae</taxon>
        <taxon>Saccharothrix</taxon>
    </lineage>
</organism>
<name>A0ABU1Q1Q1_9PSEU</name>
<dbReference type="InterPro" id="IPR008538">
    <property type="entry name" value="Uma2"/>
</dbReference>
<keyword evidence="2" id="KW-0378">Hydrolase</keyword>
<dbReference type="SUPFAM" id="SSF52980">
    <property type="entry name" value="Restriction endonuclease-like"/>
    <property type="match status" value="1"/>
</dbReference>